<dbReference type="InterPro" id="IPR036761">
    <property type="entry name" value="TTHA0802/YceI-like_sf"/>
</dbReference>
<sequence>MRKFLIALPLIVAAPLLAQQDAAPQLPGVADAARVAAGAYVVDSRHTQVNWQVNHFGFNDYFGLFGDVKGTLQIDPANPAASKVDVTIPIASVATSSQGLTDHLKTADFFDVAKYDSARFVSTSVIVDGQKAIIKGDLTMLGVTKPVELETRFEGAGNNPMNKKATIGFHAATTIKRSEWGMTKYVPMVGDDVKLRISVAFEKEG</sequence>
<feature type="signal peptide" evidence="1">
    <location>
        <begin position="1"/>
        <end position="18"/>
    </location>
</feature>
<dbReference type="EMBL" id="QRGP01000001">
    <property type="protein sequence ID" value="RDV07095.1"/>
    <property type="molecule type" value="Genomic_DNA"/>
</dbReference>
<dbReference type="Gene3D" id="2.40.128.110">
    <property type="entry name" value="Lipid/polyisoprenoid-binding, YceI-like"/>
    <property type="match status" value="1"/>
</dbReference>
<dbReference type="SMART" id="SM00867">
    <property type="entry name" value="YceI"/>
    <property type="match status" value="1"/>
</dbReference>
<gene>
    <name evidence="3" type="ORF">DXH95_06855</name>
</gene>
<dbReference type="PANTHER" id="PTHR34406">
    <property type="entry name" value="PROTEIN YCEI"/>
    <property type="match status" value="1"/>
</dbReference>
<organism evidence="3 4">
    <name type="scientific">Sphingorhabdus pulchriflava</name>
    <dbReference type="NCBI Taxonomy" id="2292257"/>
    <lineage>
        <taxon>Bacteria</taxon>
        <taxon>Pseudomonadati</taxon>
        <taxon>Pseudomonadota</taxon>
        <taxon>Alphaproteobacteria</taxon>
        <taxon>Sphingomonadales</taxon>
        <taxon>Sphingomonadaceae</taxon>
        <taxon>Sphingorhabdus</taxon>
    </lineage>
</organism>
<dbReference type="RefSeq" id="WP_115548641.1">
    <property type="nucleotide sequence ID" value="NZ_QRGP01000001.1"/>
</dbReference>
<keyword evidence="4" id="KW-1185">Reference proteome</keyword>
<keyword evidence="1" id="KW-0732">Signal</keyword>
<dbReference type="PANTHER" id="PTHR34406:SF1">
    <property type="entry name" value="PROTEIN YCEI"/>
    <property type="match status" value="1"/>
</dbReference>
<accession>A0A371BHM3</accession>
<dbReference type="AlphaFoldDB" id="A0A371BHM3"/>
<reference evidence="4" key="1">
    <citation type="submission" date="2018-08" db="EMBL/GenBank/DDBJ databases">
        <authorList>
            <person name="Kim S.-J."/>
            <person name="Jung G.-Y."/>
        </authorList>
    </citation>
    <scope>NUCLEOTIDE SEQUENCE [LARGE SCALE GENOMIC DNA]</scope>
    <source>
        <strain evidence="4">GY_G</strain>
    </source>
</reference>
<dbReference type="Pfam" id="PF04264">
    <property type="entry name" value="YceI"/>
    <property type="match status" value="1"/>
</dbReference>
<dbReference type="OrthoDB" id="9811006at2"/>
<evidence type="ECO:0000256" key="1">
    <source>
        <dbReference type="SAM" id="SignalP"/>
    </source>
</evidence>
<proteinExistence type="predicted"/>
<feature type="chain" id="PRO_5016827674" evidence="1">
    <location>
        <begin position="19"/>
        <end position="205"/>
    </location>
</feature>
<name>A0A371BHM3_9SPHN</name>
<dbReference type="InterPro" id="IPR007372">
    <property type="entry name" value="Lipid/polyisoprenoid-bd_YceI"/>
</dbReference>
<evidence type="ECO:0000259" key="2">
    <source>
        <dbReference type="SMART" id="SM00867"/>
    </source>
</evidence>
<dbReference type="SUPFAM" id="SSF101874">
    <property type="entry name" value="YceI-like"/>
    <property type="match status" value="1"/>
</dbReference>
<evidence type="ECO:0000313" key="3">
    <source>
        <dbReference type="EMBL" id="RDV07095.1"/>
    </source>
</evidence>
<evidence type="ECO:0000313" key="4">
    <source>
        <dbReference type="Proteomes" id="UP000263833"/>
    </source>
</evidence>
<feature type="domain" description="Lipid/polyisoprenoid-binding YceI-like" evidence="2">
    <location>
        <begin position="39"/>
        <end position="202"/>
    </location>
</feature>
<comment type="caution">
    <text evidence="3">The sequence shown here is derived from an EMBL/GenBank/DDBJ whole genome shotgun (WGS) entry which is preliminary data.</text>
</comment>
<protein>
    <submittedName>
        <fullName evidence="3">Polyisoprenoid-binding protein</fullName>
    </submittedName>
</protein>
<dbReference type="Proteomes" id="UP000263833">
    <property type="component" value="Unassembled WGS sequence"/>
</dbReference>